<dbReference type="Proteomes" id="UP000812844">
    <property type="component" value="Unassembled WGS sequence"/>
</dbReference>
<evidence type="ECO:0000313" key="5">
    <source>
        <dbReference type="EMBL" id="MBW3081945.1"/>
    </source>
</evidence>
<dbReference type="PROSITE" id="PS50977">
    <property type="entry name" value="HTH_TETR_2"/>
    <property type="match status" value="1"/>
</dbReference>
<organism evidence="5 6">
    <name type="scientific">Bifidobacterium phasiani</name>
    <dbReference type="NCBI Taxonomy" id="2834431"/>
    <lineage>
        <taxon>Bacteria</taxon>
        <taxon>Bacillati</taxon>
        <taxon>Actinomycetota</taxon>
        <taxon>Actinomycetes</taxon>
        <taxon>Bifidobacteriales</taxon>
        <taxon>Bifidobacteriaceae</taxon>
        <taxon>Bifidobacterium</taxon>
    </lineage>
</organism>
<dbReference type="EMBL" id="JAHBBD010000001">
    <property type="protein sequence ID" value="MBW3081945.1"/>
    <property type="molecule type" value="Genomic_DNA"/>
</dbReference>
<feature type="compositionally biased region" description="Low complexity" evidence="3">
    <location>
        <begin position="208"/>
        <end position="218"/>
    </location>
</feature>
<proteinExistence type="predicted"/>
<dbReference type="InterPro" id="IPR001647">
    <property type="entry name" value="HTH_TetR"/>
</dbReference>
<dbReference type="InterPro" id="IPR050109">
    <property type="entry name" value="HTH-type_TetR-like_transc_reg"/>
</dbReference>
<feature type="DNA-binding region" description="H-T-H motif" evidence="2">
    <location>
        <begin position="37"/>
        <end position="56"/>
    </location>
</feature>
<sequence>MTTEGGRRFAALPRARRDAIILASMRVFARHGYRDANTADIARAAGMSKGLLFFYFRNKRDLYLNTVDYVSTVMGEAVVDDAAWAIDDFFDLIMHLCRRKRAELARHPLMLRFALAAWYPSHRDVAPTVNRWMQRQITVMYERYLSHVRLDRFRDDVDPRHVLDMLIWLADGYLHRQVGLGLPVDLDDMLVQCGQWCAMLRRYAYRQPDGPAPDGDAPAPRDRSTTERTTI</sequence>
<dbReference type="PANTHER" id="PTHR30055:SF226">
    <property type="entry name" value="HTH-TYPE TRANSCRIPTIONAL REGULATOR PKSA"/>
    <property type="match status" value="1"/>
</dbReference>
<evidence type="ECO:0000256" key="1">
    <source>
        <dbReference type="ARBA" id="ARBA00023125"/>
    </source>
</evidence>
<reference evidence="5 6" key="1">
    <citation type="submission" date="2021-05" db="EMBL/GenBank/DDBJ databases">
        <title>Phylogenetic classification of ten novel species belonging to the genus Bifidobacterium comprising B. colchicus sp. nov., B. abeli sp. nov., B. bicoloris sp. nov., B. guerezis sp. nov., B. rosaliae sp. nov., B. santillanensis sp. nov., B. argentati sp. nov., B. amazzoni sp. nov., B. pluviali sp. nov., and B. pinnaculum sp. nov.</title>
        <authorList>
            <person name="Lugli G.A."/>
            <person name="Ruiz Garcia L."/>
            <person name="Margolles A."/>
            <person name="Ventura M."/>
        </authorList>
    </citation>
    <scope>NUCLEOTIDE SEQUENCE [LARGE SCALE GENOMIC DNA]</scope>
    <source>
        <strain evidence="5 6">6T3</strain>
    </source>
</reference>
<feature type="region of interest" description="Disordered" evidence="3">
    <location>
        <begin position="208"/>
        <end position="231"/>
    </location>
</feature>
<evidence type="ECO:0000256" key="3">
    <source>
        <dbReference type="SAM" id="MobiDB-lite"/>
    </source>
</evidence>
<dbReference type="PANTHER" id="PTHR30055">
    <property type="entry name" value="HTH-TYPE TRANSCRIPTIONAL REGULATOR RUTR"/>
    <property type="match status" value="1"/>
</dbReference>
<accession>A0ABS6W638</accession>
<dbReference type="Pfam" id="PF00440">
    <property type="entry name" value="TetR_N"/>
    <property type="match status" value="1"/>
</dbReference>
<feature type="compositionally biased region" description="Basic and acidic residues" evidence="3">
    <location>
        <begin position="219"/>
        <end position="231"/>
    </location>
</feature>
<protein>
    <submittedName>
        <fullName evidence="5">TetR/AcrR family transcriptional regulator</fullName>
    </submittedName>
</protein>
<dbReference type="RefSeq" id="WP_219079624.1">
    <property type="nucleotide sequence ID" value="NZ_JAHBBD010000001.1"/>
</dbReference>
<keyword evidence="6" id="KW-1185">Reference proteome</keyword>
<comment type="caution">
    <text evidence="5">The sequence shown here is derived from an EMBL/GenBank/DDBJ whole genome shotgun (WGS) entry which is preliminary data.</text>
</comment>
<feature type="domain" description="HTH tetR-type" evidence="4">
    <location>
        <begin position="14"/>
        <end position="74"/>
    </location>
</feature>
<keyword evidence="1 2" id="KW-0238">DNA-binding</keyword>
<evidence type="ECO:0000256" key="2">
    <source>
        <dbReference type="PROSITE-ProRule" id="PRU00335"/>
    </source>
</evidence>
<name>A0ABS6W638_9BIFI</name>
<evidence type="ECO:0000259" key="4">
    <source>
        <dbReference type="PROSITE" id="PS50977"/>
    </source>
</evidence>
<gene>
    <name evidence="5" type="ORF">KIH73_00865</name>
</gene>
<evidence type="ECO:0000313" key="6">
    <source>
        <dbReference type="Proteomes" id="UP000812844"/>
    </source>
</evidence>